<organism evidence="1 2">
    <name type="scientific">Pedobacter alluvionis</name>
    <dbReference type="NCBI Taxonomy" id="475253"/>
    <lineage>
        <taxon>Bacteria</taxon>
        <taxon>Pseudomonadati</taxon>
        <taxon>Bacteroidota</taxon>
        <taxon>Sphingobacteriia</taxon>
        <taxon>Sphingobacteriales</taxon>
        <taxon>Sphingobacteriaceae</taxon>
        <taxon>Pedobacter</taxon>
    </lineage>
</organism>
<dbReference type="Proteomes" id="UP000273898">
    <property type="component" value="Unassembled WGS sequence"/>
</dbReference>
<comment type="caution">
    <text evidence="1">The sequence shown here is derived from an EMBL/GenBank/DDBJ whole genome shotgun (WGS) entry which is preliminary data.</text>
</comment>
<dbReference type="EMBL" id="RCCK01000010">
    <property type="protein sequence ID" value="RLJ80081.1"/>
    <property type="molecule type" value="Genomic_DNA"/>
</dbReference>
<gene>
    <name evidence="1" type="ORF">BCL90_0817</name>
</gene>
<name>A0A497YB30_9SPHI</name>
<protein>
    <submittedName>
        <fullName evidence="1">Uncharacterized protein</fullName>
    </submittedName>
</protein>
<sequence length="37" mass="4285">MVKKQLKNPSTPLRMTIQKIVISTEAQRNGEIYAIRK</sequence>
<evidence type="ECO:0000313" key="1">
    <source>
        <dbReference type="EMBL" id="RLJ80081.1"/>
    </source>
</evidence>
<dbReference type="AlphaFoldDB" id="A0A497YB30"/>
<proteinExistence type="predicted"/>
<evidence type="ECO:0000313" key="2">
    <source>
        <dbReference type="Proteomes" id="UP000273898"/>
    </source>
</evidence>
<reference evidence="1 2" key="1">
    <citation type="submission" date="2018-10" db="EMBL/GenBank/DDBJ databases">
        <title>Genomic Encyclopedia of Archaeal and Bacterial Type Strains, Phase II (KMG-II): from individual species to whole genera.</title>
        <authorList>
            <person name="Goeker M."/>
        </authorList>
    </citation>
    <scope>NUCLEOTIDE SEQUENCE [LARGE SCALE GENOMIC DNA]</scope>
    <source>
        <strain evidence="1 2">DSM 19624</strain>
    </source>
</reference>
<accession>A0A497YB30</accession>